<dbReference type="PIRSF" id="PIRSF007580">
    <property type="entry name" value="UCP07580"/>
    <property type="match status" value="1"/>
</dbReference>
<accession>A0A4Q0Z009</accession>
<comment type="caution">
    <text evidence="1">The sequence shown here is derived from an EMBL/GenBank/DDBJ whole genome shotgun (WGS) entry which is preliminary data.</text>
</comment>
<dbReference type="OrthoDB" id="4760165at2"/>
<dbReference type="InterPro" id="IPR016516">
    <property type="entry name" value="UCP07580"/>
</dbReference>
<dbReference type="RefSeq" id="WP_129120652.1">
    <property type="nucleotide sequence ID" value="NZ_PEIB01000001.1"/>
</dbReference>
<reference evidence="1 2" key="1">
    <citation type="submission" date="2017-10" db="EMBL/GenBank/DDBJ databases">
        <title>Nyctiphanis sp. nov., isolated from the stomach of the euphausiid Nyctiphanes simplex (Hansen, 1911) in the Gulf of California.</title>
        <authorList>
            <person name="Gomez-Gil B."/>
            <person name="Aguilar-Mendez M."/>
            <person name="Lopez-Cortes A."/>
            <person name="Gomez-Gutierrez J."/>
            <person name="Roque A."/>
            <person name="Lang E."/>
            <person name="Gonzalez-Castillo A."/>
        </authorList>
    </citation>
    <scope>NUCLEOTIDE SEQUENCE [LARGE SCALE GENOMIC DNA]</scope>
    <source>
        <strain evidence="1 2">CAIM 600</strain>
    </source>
</reference>
<dbReference type="Pfam" id="PF10118">
    <property type="entry name" value="Metal_hydrol"/>
    <property type="match status" value="1"/>
</dbReference>
<dbReference type="PANTHER" id="PTHR39456:SF1">
    <property type="entry name" value="METAL-DEPENDENT HYDROLASE"/>
    <property type="match status" value="1"/>
</dbReference>
<proteinExistence type="predicted"/>
<evidence type="ECO:0000313" key="2">
    <source>
        <dbReference type="Proteomes" id="UP000290287"/>
    </source>
</evidence>
<evidence type="ECO:0008006" key="3">
    <source>
        <dbReference type="Google" id="ProtNLM"/>
    </source>
</evidence>
<dbReference type="PANTHER" id="PTHR39456">
    <property type="entry name" value="METAL-DEPENDENT HYDROLASE"/>
    <property type="match status" value="1"/>
</dbReference>
<evidence type="ECO:0000313" key="1">
    <source>
        <dbReference type="EMBL" id="RXJ74759.1"/>
    </source>
</evidence>
<dbReference type="AlphaFoldDB" id="A0A4Q0Z009"/>
<sequence length="290" mass="33586">MKSQIDSGDTLIVRHMDFNLNKSVPKYMIKDSCMLSSMLYFLSSIFPPGEAYFIRSVQAFYDDLTDDSLKEQVKAFISQEVQHGKQHRNINSIIEKNTGFKTSKVSKRTEWGTRLQTKRKSKASNLATTVALEHFTAILGAHFLRNDALRQNMHPDMLNIMTWHAIEEIEHKSVAFEVYQATVKKPGLLKWSATVATVQLLLHGAFTSLFHTAKEGRLFSFNEWKTTWRFVIGRDGVLRQIWPDFIRIYKAGFTPEEVDDSELKQQWQEHVNAHVRKRRVKDNTTNTFEG</sequence>
<gene>
    <name evidence="1" type="ORF">CS022_00565</name>
</gene>
<dbReference type="Proteomes" id="UP000290287">
    <property type="component" value="Unassembled WGS sequence"/>
</dbReference>
<dbReference type="EMBL" id="PEIB01000001">
    <property type="protein sequence ID" value="RXJ74759.1"/>
    <property type="molecule type" value="Genomic_DNA"/>
</dbReference>
<organism evidence="1 2">
    <name type="scientific">Veronia nyctiphanis</name>
    <dbReference type="NCBI Taxonomy" id="1278244"/>
    <lineage>
        <taxon>Bacteria</taxon>
        <taxon>Pseudomonadati</taxon>
        <taxon>Pseudomonadota</taxon>
        <taxon>Gammaproteobacteria</taxon>
        <taxon>Vibrionales</taxon>
        <taxon>Vibrionaceae</taxon>
        <taxon>Veronia</taxon>
    </lineage>
</organism>
<keyword evidence="2" id="KW-1185">Reference proteome</keyword>
<protein>
    <recommendedName>
        <fullName evidence="3">Metal-dependent hydrolase</fullName>
    </recommendedName>
</protein>
<name>A0A4Q0Z009_9GAMM</name>